<protein>
    <submittedName>
        <fullName evidence="1">(Mediterranean fruit fly) hypothetical protein</fullName>
    </submittedName>
</protein>
<reference evidence="1" key="1">
    <citation type="submission" date="2020-11" db="EMBL/GenBank/DDBJ databases">
        <authorList>
            <person name="Whitehead M."/>
        </authorList>
    </citation>
    <scope>NUCLEOTIDE SEQUENCE</scope>
    <source>
        <strain evidence="1">EGII</strain>
    </source>
</reference>
<name>A0A811UWA1_CERCA</name>
<dbReference type="EMBL" id="CAJHJT010000023">
    <property type="protein sequence ID" value="CAD7001353.1"/>
    <property type="molecule type" value="Genomic_DNA"/>
</dbReference>
<gene>
    <name evidence="1" type="ORF">CCAP1982_LOCUS9851</name>
</gene>
<feature type="non-terminal residue" evidence="1">
    <location>
        <position position="58"/>
    </location>
</feature>
<accession>A0A811UWA1</accession>
<comment type="caution">
    <text evidence="1">The sequence shown here is derived from an EMBL/GenBank/DDBJ whole genome shotgun (WGS) entry which is preliminary data.</text>
</comment>
<proteinExistence type="predicted"/>
<evidence type="ECO:0000313" key="2">
    <source>
        <dbReference type="Proteomes" id="UP000606786"/>
    </source>
</evidence>
<dbReference type="AlphaFoldDB" id="A0A811UWA1"/>
<sequence length="58" mass="6834">MYFRIVCPDKISTKDICELELQTIIDLDSPDFVSEEYKKLRSYIHDNRSRLPALQNDG</sequence>
<keyword evidence="2" id="KW-1185">Reference proteome</keyword>
<evidence type="ECO:0000313" key="1">
    <source>
        <dbReference type="EMBL" id="CAD7001353.1"/>
    </source>
</evidence>
<organism evidence="1 2">
    <name type="scientific">Ceratitis capitata</name>
    <name type="common">Mediterranean fruit fly</name>
    <name type="synonym">Tephritis capitata</name>
    <dbReference type="NCBI Taxonomy" id="7213"/>
    <lineage>
        <taxon>Eukaryota</taxon>
        <taxon>Metazoa</taxon>
        <taxon>Ecdysozoa</taxon>
        <taxon>Arthropoda</taxon>
        <taxon>Hexapoda</taxon>
        <taxon>Insecta</taxon>
        <taxon>Pterygota</taxon>
        <taxon>Neoptera</taxon>
        <taxon>Endopterygota</taxon>
        <taxon>Diptera</taxon>
        <taxon>Brachycera</taxon>
        <taxon>Muscomorpha</taxon>
        <taxon>Tephritoidea</taxon>
        <taxon>Tephritidae</taxon>
        <taxon>Ceratitis</taxon>
        <taxon>Ceratitis</taxon>
    </lineage>
</organism>
<dbReference type="Proteomes" id="UP000606786">
    <property type="component" value="Unassembled WGS sequence"/>
</dbReference>